<dbReference type="InterPro" id="IPR005143">
    <property type="entry name" value="TF_LuxR_autoind-bd_dom"/>
</dbReference>
<organism evidence="5 6">
    <name type="scientific">Albidovulum marisflavi</name>
    <dbReference type="NCBI Taxonomy" id="2984159"/>
    <lineage>
        <taxon>Bacteria</taxon>
        <taxon>Pseudomonadati</taxon>
        <taxon>Pseudomonadota</taxon>
        <taxon>Alphaproteobacteria</taxon>
        <taxon>Rhodobacterales</taxon>
        <taxon>Paracoccaceae</taxon>
        <taxon>Albidovulum</taxon>
    </lineage>
</organism>
<accession>A0ABT2ZFT9</accession>
<evidence type="ECO:0000256" key="1">
    <source>
        <dbReference type="ARBA" id="ARBA00023015"/>
    </source>
</evidence>
<comment type="caution">
    <text evidence="5">The sequence shown here is derived from an EMBL/GenBank/DDBJ whole genome shotgun (WGS) entry which is preliminary data.</text>
</comment>
<dbReference type="PANTHER" id="PTHR44688:SF16">
    <property type="entry name" value="DNA-BINDING TRANSCRIPTIONAL ACTIVATOR DEVR_DOSR"/>
    <property type="match status" value="1"/>
</dbReference>
<evidence type="ECO:0000256" key="3">
    <source>
        <dbReference type="ARBA" id="ARBA00023163"/>
    </source>
</evidence>
<evidence type="ECO:0000313" key="6">
    <source>
        <dbReference type="Proteomes" id="UP001652542"/>
    </source>
</evidence>
<dbReference type="InterPro" id="IPR013249">
    <property type="entry name" value="RNA_pol_sigma70_r4_t2"/>
</dbReference>
<protein>
    <submittedName>
        <fullName evidence="5">LuxR family transcriptional regulator</fullName>
    </submittedName>
</protein>
<dbReference type="InterPro" id="IPR016032">
    <property type="entry name" value="Sig_transdc_resp-reg_C-effctor"/>
</dbReference>
<dbReference type="Gene3D" id="1.10.10.10">
    <property type="entry name" value="Winged helix-like DNA-binding domain superfamily/Winged helix DNA-binding domain"/>
    <property type="match status" value="1"/>
</dbReference>
<name>A0ABT2ZFT9_9RHOB</name>
<dbReference type="CDD" id="cd06170">
    <property type="entry name" value="LuxR_C_like"/>
    <property type="match status" value="1"/>
</dbReference>
<dbReference type="Gene3D" id="3.30.450.80">
    <property type="entry name" value="Transcription factor LuxR-like, autoinducer-binding domain"/>
    <property type="match status" value="1"/>
</dbReference>
<dbReference type="Pfam" id="PF03472">
    <property type="entry name" value="Autoind_bind"/>
    <property type="match status" value="1"/>
</dbReference>
<proteinExistence type="predicted"/>
<dbReference type="SUPFAM" id="SSF46894">
    <property type="entry name" value="C-terminal effector domain of the bipartite response regulators"/>
    <property type="match status" value="1"/>
</dbReference>
<keyword evidence="2" id="KW-0238">DNA-binding</keyword>
<dbReference type="Proteomes" id="UP001652542">
    <property type="component" value="Unassembled WGS sequence"/>
</dbReference>
<dbReference type="InterPro" id="IPR000792">
    <property type="entry name" value="Tscrpt_reg_LuxR_C"/>
</dbReference>
<evidence type="ECO:0000259" key="4">
    <source>
        <dbReference type="PROSITE" id="PS50043"/>
    </source>
</evidence>
<evidence type="ECO:0000256" key="2">
    <source>
        <dbReference type="ARBA" id="ARBA00023125"/>
    </source>
</evidence>
<dbReference type="EMBL" id="JAOWKY010000004">
    <property type="protein sequence ID" value="MCV2869982.1"/>
    <property type="molecule type" value="Genomic_DNA"/>
</dbReference>
<feature type="domain" description="HTH luxR-type" evidence="4">
    <location>
        <begin position="179"/>
        <end position="244"/>
    </location>
</feature>
<keyword evidence="1" id="KW-0805">Transcription regulation</keyword>
<dbReference type="SUPFAM" id="SSF75516">
    <property type="entry name" value="Pheromone-binding domain of LuxR-like quorum-sensing transcription factors"/>
    <property type="match status" value="1"/>
</dbReference>
<evidence type="ECO:0000313" key="5">
    <source>
        <dbReference type="EMBL" id="MCV2869982.1"/>
    </source>
</evidence>
<dbReference type="PRINTS" id="PR00038">
    <property type="entry name" value="HTHLUXR"/>
</dbReference>
<keyword evidence="3" id="KW-0804">Transcription</keyword>
<dbReference type="InterPro" id="IPR036388">
    <property type="entry name" value="WH-like_DNA-bd_sf"/>
</dbReference>
<dbReference type="PROSITE" id="PS50043">
    <property type="entry name" value="HTH_LUXR_2"/>
    <property type="match status" value="1"/>
</dbReference>
<keyword evidence="6" id="KW-1185">Reference proteome</keyword>
<sequence length="251" mass="27872">MVQFIEHATTILNARTIDETWATLVKSMSNFGVDGLLYGITRARTANSLGLEDEFLVLSNHPKDYLDAFVHSGLFVHGPMVQWALANEGVASWRLIGERVQAGGLSEAEAKVLELNRRYGLLAGYSISFRDASIKTKGAIGLCARHRDQDHMDGIWSKHGQKIEFLCRLAHLKLNALPFKSPRQPLTPRQREVLEWVGDGKSIQDISVLLGVTPATVDKHLRLAREALSAQTTAQALLKASLLNQIFMYRG</sequence>
<dbReference type="Pfam" id="PF08281">
    <property type="entry name" value="Sigma70_r4_2"/>
    <property type="match status" value="1"/>
</dbReference>
<dbReference type="PANTHER" id="PTHR44688">
    <property type="entry name" value="DNA-BINDING TRANSCRIPTIONAL ACTIVATOR DEVR_DOSR"/>
    <property type="match status" value="1"/>
</dbReference>
<dbReference type="SMART" id="SM00421">
    <property type="entry name" value="HTH_LUXR"/>
    <property type="match status" value="1"/>
</dbReference>
<dbReference type="RefSeq" id="WP_263735652.1">
    <property type="nucleotide sequence ID" value="NZ_JAOWKY010000004.1"/>
</dbReference>
<reference evidence="5 6" key="1">
    <citation type="submission" date="2022-10" db="EMBL/GenBank/DDBJ databases">
        <title>Defluviimonas sp. nov., isolated from ocean surface water.</title>
        <authorList>
            <person name="He W."/>
            <person name="Wang L."/>
            <person name="Zhang D.-F."/>
        </authorList>
    </citation>
    <scope>NUCLEOTIDE SEQUENCE [LARGE SCALE GENOMIC DNA]</scope>
    <source>
        <strain evidence="5 6">WL0002</strain>
    </source>
</reference>
<dbReference type="InterPro" id="IPR036693">
    <property type="entry name" value="TF_LuxR_autoind-bd_dom_sf"/>
</dbReference>
<gene>
    <name evidence="5" type="ORF">OEW28_15230</name>
</gene>